<keyword evidence="2" id="KW-0808">Transferase</keyword>
<dbReference type="RefSeq" id="WP_148567463.1">
    <property type="nucleotide sequence ID" value="NZ_RXYA01000010.1"/>
</dbReference>
<evidence type="ECO:0000313" key="2">
    <source>
        <dbReference type="EMBL" id="MBC3888123.1"/>
    </source>
</evidence>
<dbReference type="GO" id="GO:0032259">
    <property type="term" value="P:methylation"/>
    <property type="evidence" value="ECO:0007669"/>
    <property type="project" value="UniProtKB-KW"/>
</dbReference>
<dbReference type="GO" id="GO:0008168">
    <property type="term" value="F:methyltransferase activity"/>
    <property type="evidence" value="ECO:0007669"/>
    <property type="project" value="UniProtKB-KW"/>
</dbReference>
<dbReference type="InterPro" id="IPR038071">
    <property type="entry name" value="UROD/MetE-like_sf"/>
</dbReference>
<reference evidence="2" key="2">
    <citation type="submission" date="2020-10" db="EMBL/GenBank/DDBJ databases">
        <title>Comparative genomics of the Acetobacterium genus.</title>
        <authorList>
            <person name="Marshall C."/>
            <person name="May H."/>
            <person name="Norman S."/>
        </authorList>
    </citation>
    <scope>NUCLEOTIDE SEQUENCE</scope>
    <source>
        <strain evidence="2">DER-2019</strain>
    </source>
</reference>
<dbReference type="AlphaFoldDB" id="A0A923KWJ3"/>
<gene>
    <name evidence="2" type="ORF">GH810_07355</name>
</gene>
<organism evidence="2 3">
    <name type="scientific">Acetobacterium paludosum</name>
    <dbReference type="NCBI Taxonomy" id="52693"/>
    <lineage>
        <taxon>Bacteria</taxon>
        <taxon>Bacillati</taxon>
        <taxon>Bacillota</taxon>
        <taxon>Clostridia</taxon>
        <taxon>Eubacteriales</taxon>
        <taxon>Eubacteriaceae</taxon>
        <taxon>Acetobacterium</taxon>
    </lineage>
</organism>
<dbReference type="EMBL" id="WJBD01000007">
    <property type="protein sequence ID" value="MBC3888123.1"/>
    <property type="molecule type" value="Genomic_DNA"/>
</dbReference>
<dbReference type="GO" id="GO:0004853">
    <property type="term" value="F:uroporphyrinogen decarboxylase activity"/>
    <property type="evidence" value="ECO:0007669"/>
    <property type="project" value="InterPro"/>
</dbReference>
<dbReference type="InterPro" id="IPR052024">
    <property type="entry name" value="Methanogen_methyltrans"/>
</dbReference>
<dbReference type="PANTHER" id="PTHR47099:SF1">
    <property type="entry name" value="METHYLCOBAMIDE:COM METHYLTRANSFERASE MTBA"/>
    <property type="match status" value="1"/>
</dbReference>
<dbReference type="Pfam" id="PF01208">
    <property type="entry name" value="URO-D"/>
    <property type="match status" value="1"/>
</dbReference>
<sequence length="333" mass="38421">MNLRENVMAVYRGEQPDYYGDLMAAVEFIPDPLFIQDALLPQDGKEYMDSWGTVRIFLPGAPGPHPHITRDNVVIKDIEKWEQQLVVPSIENLDWTPAREVASQIDRNEKLACFFYPGGLFERSHFLLGMEDALMHYMEYPDEMKALLRVIADHKMAYIRKVAEETHPDIIFYHDDWGTKQNLFLPPRVWREIIKPLQKEIAVTIHECGMIYMHHADCILEPIATDLVEIGIDIWQGVIPQNDIVKIQETTKGKLAMVGGIDGPKIDVENITEEKIREEVRRAVDTYCPGGRFYPSIPNGVCYREWNNGIFMDELLKYGKEYAEKKPIAKNSI</sequence>
<feature type="domain" description="Uroporphyrinogen decarboxylase (URO-D)" evidence="1">
    <location>
        <begin position="129"/>
        <end position="286"/>
    </location>
</feature>
<reference evidence="2" key="1">
    <citation type="submission" date="2019-10" db="EMBL/GenBank/DDBJ databases">
        <authorList>
            <person name="Ross D.E."/>
            <person name="Gulliver D."/>
        </authorList>
    </citation>
    <scope>NUCLEOTIDE SEQUENCE</scope>
    <source>
        <strain evidence="2">DER-2019</strain>
    </source>
</reference>
<proteinExistence type="predicted"/>
<keyword evidence="2" id="KW-0489">Methyltransferase</keyword>
<evidence type="ECO:0000259" key="1">
    <source>
        <dbReference type="Pfam" id="PF01208"/>
    </source>
</evidence>
<dbReference type="SUPFAM" id="SSF51726">
    <property type="entry name" value="UROD/MetE-like"/>
    <property type="match status" value="1"/>
</dbReference>
<protein>
    <submittedName>
        <fullName evidence="2">Methyltransferase</fullName>
    </submittedName>
</protein>
<dbReference type="GO" id="GO:0006779">
    <property type="term" value="P:porphyrin-containing compound biosynthetic process"/>
    <property type="evidence" value="ECO:0007669"/>
    <property type="project" value="InterPro"/>
</dbReference>
<dbReference type="OrthoDB" id="9815759at2"/>
<dbReference type="PANTHER" id="PTHR47099">
    <property type="entry name" value="METHYLCOBAMIDE:COM METHYLTRANSFERASE MTBA"/>
    <property type="match status" value="1"/>
</dbReference>
<dbReference type="InterPro" id="IPR000257">
    <property type="entry name" value="Uroporphyrinogen_deCOase"/>
</dbReference>
<keyword evidence="3" id="KW-1185">Reference proteome</keyword>
<evidence type="ECO:0000313" key="3">
    <source>
        <dbReference type="Proteomes" id="UP000616595"/>
    </source>
</evidence>
<dbReference type="Proteomes" id="UP000616595">
    <property type="component" value="Unassembled WGS sequence"/>
</dbReference>
<name>A0A923KWJ3_9FIRM</name>
<comment type="caution">
    <text evidence="2">The sequence shown here is derived from an EMBL/GenBank/DDBJ whole genome shotgun (WGS) entry which is preliminary data.</text>
</comment>
<dbReference type="Gene3D" id="3.20.20.210">
    <property type="match status" value="1"/>
</dbReference>
<accession>A0A923KWJ3</accession>